<protein>
    <submittedName>
        <fullName evidence="3">YciI family protein</fullName>
    </submittedName>
</protein>
<dbReference type="SUPFAM" id="SSF54909">
    <property type="entry name" value="Dimeric alpha+beta barrel"/>
    <property type="match status" value="1"/>
</dbReference>
<evidence type="ECO:0000313" key="3">
    <source>
        <dbReference type="EMBL" id="MCS7480826.1"/>
    </source>
</evidence>
<dbReference type="PANTHER" id="PTHR37828:SF1">
    <property type="entry name" value="YCII-RELATED DOMAIN-CONTAINING PROTEIN"/>
    <property type="match status" value="1"/>
</dbReference>
<dbReference type="InterPro" id="IPR005545">
    <property type="entry name" value="YCII"/>
</dbReference>
<evidence type="ECO:0000256" key="1">
    <source>
        <dbReference type="ARBA" id="ARBA00007689"/>
    </source>
</evidence>
<reference evidence="3" key="1">
    <citation type="submission" date="2022-08" db="EMBL/GenBank/DDBJ databases">
        <authorList>
            <person name="Tistechok S."/>
            <person name="Samborskyy M."/>
            <person name="Roman I."/>
        </authorList>
    </citation>
    <scope>NUCLEOTIDE SEQUENCE</scope>
    <source>
        <strain evidence="3">DSM 103496</strain>
    </source>
</reference>
<feature type="domain" description="YCII-related" evidence="2">
    <location>
        <begin position="4"/>
        <end position="85"/>
    </location>
</feature>
<evidence type="ECO:0000259" key="2">
    <source>
        <dbReference type="Pfam" id="PF03795"/>
    </source>
</evidence>
<comment type="caution">
    <text evidence="3">The sequence shown here is derived from an EMBL/GenBank/DDBJ whole genome shotgun (WGS) entry which is preliminary data.</text>
</comment>
<sequence length="93" mass="10255">MPKFAVQIVYGPDRDKLAEVRPKHRDYLDTLVEKGVLLLSGPYADMEGALLVYEAADEAELRGYLAADPYAGAQVLSETTVREWNAIKGSLLT</sequence>
<dbReference type="Pfam" id="PF03795">
    <property type="entry name" value="YCII"/>
    <property type="match status" value="1"/>
</dbReference>
<dbReference type="Gene3D" id="3.30.70.1060">
    <property type="entry name" value="Dimeric alpha+beta barrel"/>
    <property type="match status" value="1"/>
</dbReference>
<name>A0A9X3AHB8_9PSEU</name>
<accession>A0A9X3AHB8</accession>
<organism evidence="3 4">
    <name type="scientific">Umezawaea endophytica</name>
    <dbReference type="NCBI Taxonomy" id="1654476"/>
    <lineage>
        <taxon>Bacteria</taxon>
        <taxon>Bacillati</taxon>
        <taxon>Actinomycetota</taxon>
        <taxon>Actinomycetes</taxon>
        <taxon>Pseudonocardiales</taxon>
        <taxon>Pseudonocardiaceae</taxon>
        <taxon>Umezawaea</taxon>
    </lineage>
</organism>
<dbReference type="PANTHER" id="PTHR37828">
    <property type="entry name" value="GSR2449 PROTEIN"/>
    <property type="match status" value="1"/>
</dbReference>
<comment type="similarity">
    <text evidence="1">Belongs to the YciI family.</text>
</comment>
<dbReference type="RefSeq" id="WP_259626316.1">
    <property type="nucleotide sequence ID" value="NZ_JANYMP010000015.1"/>
</dbReference>
<proteinExistence type="inferred from homology"/>
<evidence type="ECO:0000313" key="4">
    <source>
        <dbReference type="Proteomes" id="UP001141259"/>
    </source>
</evidence>
<gene>
    <name evidence="3" type="ORF">NZH93_28550</name>
</gene>
<dbReference type="Proteomes" id="UP001141259">
    <property type="component" value="Unassembled WGS sequence"/>
</dbReference>
<keyword evidence="4" id="KW-1185">Reference proteome</keyword>
<dbReference type="EMBL" id="JANYMP010000015">
    <property type="protein sequence ID" value="MCS7480826.1"/>
    <property type="molecule type" value="Genomic_DNA"/>
</dbReference>
<dbReference type="AlphaFoldDB" id="A0A9X3AHB8"/>
<dbReference type="InterPro" id="IPR011008">
    <property type="entry name" value="Dimeric_a/b-barrel"/>
</dbReference>